<evidence type="ECO:0000313" key="1">
    <source>
        <dbReference type="EMBL" id="KAK3353703.1"/>
    </source>
</evidence>
<evidence type="ECO:0000313" key="2">
    <source>
        <dbReference type="Proteomes" id="UP001275084"/>
    </source>
</evidence>
<organism evidence="1 2">
    <name type="scientific">Lasiosphaeria hispida</name>
    <dbReference type="NCBI Taxonomy" id="260671"/>
    <lineage>
        <taxon>Eukaryota</taxon>
        <taxon>Fungi</taxon>
        <taxon>Dikarya</taxon>
        <taxon>Ascomycota</taxon>
        <taxon>Pezizomycotina</taxon>
        <taxon>Sordariomycetes</taxon>
        <taxon>Sordariomycetidae</taxon>
        <taxon>Sordariales</taxon>
        <taxon>Lasiosphaeriaceae</taxon>
        <taxon>Lasiosphaeria</taxon>
    </lineage>
</organism>
<keyword evidence="2" id="KW-1185">Reference proteome</keyword>
<dbReference type="Proteomes" id="UP001275084">
    <property type="component" value="Unassembled WGS sequence"/>
</dbReference>
<protein>
    <recommendedName>
        <fullName evidence="3">Aminoglycoside phosphotransferase domain-containing protein</fullName>
    </recommendedName>
</protein>
<accession>A0AAJ0HJ77</accession>
<sequence length="138" mass="15691">MATATNWTPSACPPQRWKTDAAILVYLREKTNTLLPRLQHTFEDDGTFYFSIELELVPGVTMSQLTEEPKQVVIKELPGHIATLRSLRSDTLGVPGQSLLFALNRVHRGHNVIVDPEALKTNAIIDWEYGGFWPEWFE</sequence>
<gene>
    <name evidence="1" type="ORF">B0T25DRAFT_568892</name>
</gene>
<dbReference type="EMBL" id="JAUIQD010000004">
    <property type="protein sequence ID" value="KAK3353703.1"/>
    <property type="molecule type" value="Genomic_DNA"/>
</dbReference>
<dbReference type="PANTHER" id="PTHR21310">
    <property type="entry name" value="AMINOGLYCOSIDE PHOSPHOTRANSFERASE-RELATED-RELATED"/>
    <property type="match status" value="1"/>
</dbReference>
<proteinExistence type="predicted"/>
<evidence type="ECO:0008006" key="3">
    <source>
        <dbReference type="Google" id="ProtNLM"/>
    </source>
</evidence>
<comment type="caution">
    <text evidence="1">The sequence shown here is derived from an EMBL/GenBank/DDBJ whole genome shotgun (WGS) entry which is preliminary data.</text>
</comment>
<dbReference type="AlphaFoldDB" id="A0AAJ0HJ77"/>
<reference evidence="1" key="1">
    <citation type="journal article" date="2023" name="Mol. Phylogenet. Evol.">
        <title>Genome-scale phylogeny and comparative genomics of the fungal order Sordariales.</title>
        <authorList>
            <person name="Hensen N."/>
            <person name="Bonometti L."/>
            <person name="Westerberg I."/>
            <person name="Brannstrom I.O."/>
            <person name="Guillou S."/>
            <person name="Cros-Aarteil S."/>
            <person name="Calhoun S."/>
            <person name="Haridas S."/>
            <person name="Kuo A."/>
            <person name="Mondo S."/>
            <person name="Pangilinan J."/>
            <person name="Riley R."/>
            <person name="LaButti K."/>
            <person name="Andreopoulos B."/>
            <person name="Lipzen A."/>
            <person name="Chen C."/>
            <person name="Yan M."/>
            <person name="Daum C."/>
            <person name="Ng V."/>
            <person name="Clum A."/>
            <person name="Steindorff A."/>
            <person name="Ohm R.A."/>
            <person name="Martin F."/>
            <person name="Silar P."/>
            <person name="Natvig D.O."/>
            <person name="Lalanne C."/>
            <person name="Gautier V."/>
            <person name="Ament-Velasquez S.L."/>
            <person name="Kruys A."/>
            <person name="Hutchinson M.I."/>
            <person name="Powell A.J."/>
            <person name="Barry K."/>
            <person name="Miller A.N."/>
            <person name="Grigoriev I.V."/>
            <person name="Debuchy R."/>
            <person name="Gladieux P."/>
            <person name="Hiltunen Thoren M."/>
            <person name="Johannesson H."/>
        </authorList>
    </citation>
    <scope>NUCLEOTIDE SEQUENCE</scope>
    <source>
        <strain evidence="1">CBS 955.72</strain>
    </source>
</reference>
<reference evidence="1" key="2">
    <citation type="submission" date="2023-06" db="EMBL/GenBank/DDBJ databases">
        <authorList>
            <consortium name="Lawrence Berkeley National Laboratory"/>
            <person name="Haridas S."/>
            <person name="Hensen N."/>
            <person name="Bonometti L."/>
            <person name="Westerberg I."/>
            <person name="Brannstrom I.O."/>
            <person name="Guillou S."/>
            <person name="Cros-Aarteil S."/>
            <person name="Calhoun S."/>
            <person name="Kuo A."/>
            <person name="Mondo S."/>
            <person name="Pangilinan J."/>
            <person name="Riley R."/>
            <person name="Labutti K."/>
            <person name="Andreopoulos B."/>
            <person name="Lipzen A."/>
            <person name="Chen C."/>
            <person name="Yanf M."/>
            <person name="Daum C."/>
            <person name="Ng V."/>
            <person name="Clum A."/>
            <person name="Steindorff A."/>
            <person name="Ohm R."/>
            <person name="Martin F."/>
            <person name="Silar P."/>
            <person name="Natvig D."/>
            <person name="Lalanne C."/>
            <person name="Gautier V."/>
            <person name="Ament-Velasquez S.L."/>
            <person name="Kruys A."/>
            <person name="Hutchinson M.I."/>
            <person name="Powell A.J."/>
            <person name="Barry K."/>
            <person name="Miller A.N."/>
            <person name="Grigoriev I.V."/>
            <person name="Debuchy R."/>
            <person name="Gladieux P."/>
            <person name="Thoren M.H."/>
            <person name="Johannesson H."/>
        </authorList>
    </citation>
    <scope>NUCLEOTIDE SEQUENCE</scope>
    <source>
        <strain evidence="1">CBS 955.72</strain>
    </source>
</reference>
<name>A0AAJ0HJ77_9PEZI</name>
<dbReference type="PANTHER" id="PTHR21310:SF15">
    <property type="entry name" value="AMINOGLYCOSIDE PHOSPHOTRANSFERASE DOMAIN-CONTAINING PROTEIN"/>
    <property type="match status" value="1"/>
</dbReference>
<dbReference type="InterPro" id="IPR051678">
    <property type="entry name" value="AGP_Transferase"/>
</dbReference>